<sequence precursor="true">MFLRLFACAATSLFCLVSTTAQCGPVPASVVEKPALASPMHMLAVDGTVSYRERIALPPGYTLVVRLLDVSRQDAPATEVARVELSPDRQVPVPFRLEVEEARIDERMTYAVEATIFVDGQRRFITDTLYTVLTRGKGHRVHLVLVGAGVNRGPAATPKSFVLPDGGASPVTGAATPPQKPEHGGDGAQPVPVVNDGASPSAPVDAGGVKPGQPAQSGQPAVSPATPPSPEKQGEGKDGTAVKDSEAKQGGGASPVPATPTGEPAAPEGTSGAVPPPVPASSGTPGTPPGTPGTPAP</sequence>
<dbReference type="Pfam" id="PF09619">
    <property type="entry name" value="YscW"/>
    <property type="match status" value="1"/>
</dbReference>
<feature type="region of interest" description="Disordered" evidence="1">
    <location>
        <begin position="154"/>
        <end position="297"/>
    </location>
</feature>
<dbReference type="InterPro" id="IPR039366">
    <property type="entry name" value="Pilotin"/>
</dbReference>
<dbReference type="KEGG" id="dvl:Dvul_2630"/>
<organism evidence="3 4">
    <name type="scientific">Nitratidesulfovibrio vulgaris (strain DP4)</name>
    <name type="common">Desulfovibrio vulgaris</name>
    <dbReference type="NCBI Taxonomy" id="391774"/>
    <lineage>
        <taxon>Bacteria</taxon>
        <taxon>Pseudomonadati</taxon>
        <taxon>Thermodesulfobacteriota</taxon>
        <taxon>Desulfovibrionia</taxon>
        <taxon>Desulfovibrionales</taxon>
        <taxon>Desulfovibrionaceae</taxon>
        <taxon>Nitratidesulfovibrio</taxon>
    </lineage>
</organism>
<dbReference type="AlphaFoldDB" id="A0A0H3ABE7"/>
<accession>A0A0H3ABE7</accession>
<dbReference type="InterPro" id="IPR053196">
    <property type="entry name" value="Lipoprotein_YbaY-like"/>
</dbReference>
<evidence type="ECO:0000313" key="3">
    <source>
        <dbReference type="EMBL" id="ABM29642.1"/>
    </source>
</evidence>
<protein>
    <recommendedName>
        <fullName evidence="5">Lipoprotein</fullName>
    </recommendedName>
</protein>
<proteinExistence type="predicted"/>
<evidence type="ECO:0000256" key="1">
    <source>
        <dbReference type="SAM" id="MobiDB-lite"/>
    </source>
</evidence>
<dbReference type="HOGENOM" id="CLU_923567_0_0_7"/>
<feature type="compositionally biased region" description="Low complexity" evidence="1">
    <location>
        <begin position="259"/>
        <end position="273"/>
    </location>
</feature>
<evidence type="ECO:0000313" key="4">
    <source>
        <dbReference type="Proteomes" id="UP000009173"/>
    </source>
</evidence>
<evidence type="ECO:0000256" key="2">
    <source>
        <dbReference type="SAM" id="SignalP"/>
    </source>
</evidence>
<feature type="compositionally biased region" description="Basic and acidic residues" evidence="1">
    <location>
        <begin position="232"/>
        <end position="247"/>
    </location>
</feature>
<dbReference type="PANTHER" id="PTHR38013">
    <property type="entry name" value="GLYCOPROTEIN/POLYSACCHARIDE METABOLISM"/>
    <property type="match status" value="1"/>
</dbReference>
<dbReference type="Proteomes" id="UP000009173">
    <property type="component" value="Chromosome"/>
</dbReference>
<dbReference type="RefSeq" id="WP_011792986.1">
    <property type="nucleotide sequence ID" value="NC_008751.1"/>
</dbReference>
<feature type="signal peptide" evidence="2">
    <location>
        <begin position="1"/>
        <end position="23"/>
    </location>
</feature>
<feature type="compositionally biased region" description="Pro residues" evidence="1">
    <location>
        <begin position="286"/>
        <end position="297"/>
    </location>
</feature>
<feature type="chain" id="PRO_5002604393" description="Lipoprotein" evidence="2">
    <location>
        <begin position="24"/>
        <end position="297"/>
    </location>
</feature>
<dbReference type="PANTHER" id="PTHR38013:SF1">
    <property type="entry name" value="GLYCOPROTEIN_POLYSACCHARIDE METABOLISM"/>
    <property type="match status" value="1"/>
</dbReference>
<reference evidence="4" key="1">
    <citation type="journal article" date="2009" name="Environ. Microbiol.">
        <title>Contribution of mobile genetic elements to Desulfovibrio vulgaris genome plasticity.</title>
        <authorList>
            <person name="Walker C.B."/>
            <person name="Stolyar S."/>
            <person name="Chivian D."/>
            <person name="Pinel N."/>
            <person name="Gabster J.A."/>
            <person name="Dehal P.S."/>
            <person name="He Z."/>
            <person name="Yang Z.K."/>
            <person name="Yen H.C."/>
            <person name="Zhou J."/>
            <person name="Wall J.D."/>
            <person name="Hazen T.C."/>
            <person name="Arkin A.P."/>
            <person name="Stahl D.A."/>
        </authorList>
    </citation>
    <scope>NUCLEOTIDE SEQUENCE [LARGE SCALE GENOMIC DNA]</scope>
    <source>
        <strain evidence="4">DP4</strain>
    </source>
</reference>
<dbReference type="EMBL" id="CP000527">
    <property type="protein sequence ID" value="ABM29642.1"/>
    <property type="molecule type" value="Genomic_DNA"/>
</dbReference>
<evidence type="ECO:0008006" key="5">
    <source>
        <dbReference type="Google" id="ProtNLM"/>
    </source>
</evidence>
<gene>
    <name evidence="3" type="ordered locus">Dvul_2630</name>
</gene>
<name>A0A0H3ABE7_NITV4</name>
<keyword evidence="2" id="KW-0732">Signal</keyword>